<dbReference type="InterPro" id="IPR010016">
    <property type="entry name" value="PxpB"/>
</dbReference>
<evidence type="ECO:0000259" key="4">
    <source>
        <dbReference type="SMART" id="SM00796"/>
    </source>
</evidence>
<name>A0A7W5ATI5_9BACL</name>
<dbReference type="SMART" id="SM00796">
    <property type="entry name" value="AHS1"/>
    <property type="match status" value="1"/>
</dbReference>
<dbReference type="Gene3D" id="3.30.1360.40">
    <property type="match status" value="1"/>
</dbReference>
<dbReference type="Pfam" id="PF02682">
    <property type="entry name" value="CT_C_D"/>
    <property type="match status" value="1"/>
</dbReference>
<proteinExistence type="predicted"/>
<sequence length="259" mass="28020">MAKKRDQHSEEPSVPDREVYELHPLGDAAVLIRLGDMIDRRTNERVNAIMAKLAQDPIPGMIECVPAYTSVTVHYDPIRVHKLHTRAVQPSGSLYDSVCAMLEERMASIGPAAQAASRIVEIPVLYGGEQGPDLQYVADYHGLSVEEVVQLHSGGDYLVYMIGFAPGFPYMGGLPPRLATPRRATPRTTIPAGSVGIGGAQTGVYSLATPGGWHIIGRTPLALFRPDGTPPSYLAAGDSVKFRSISEEEYDQLAQEVLA</sequence>
<dbReference type="NCBIfam" id="TIGR00370">
    <property type="entry name" value="5-oxoprolinase subunit PxpB"/>
    <property type="match status" value="1"/>
</dbReference>
<dbReference type="Proteomes" id="UP000570361">
    <property type="component" value="Unassembled WGS sequence"/>
</dbReference>
<accession>A0A7W5ATI5</accession>
<organism evidence="5 6">
    <name type="scientific">Paenibacillus phyllosphaerae</name>
    <dbReference type="NCBI Taxonomy" id="274593"/>
    <lineage>
        <taxon>Bacteria</taxon>
        <taxon>Bacillati</taxon>
        <taxon>Bacillota</taxon>
        <taxon>Bacilli</taxon>
        <taxon>Bacillales</taxon>
        <taxon>Paenibacillaceae</taxon>
        <taxon>Paenibacillus</taxon>
    </lineage>
</organism>
<dbReference type="SUPFAM" id="SSF160467">
    <property type="entry name" value="PH0987 N-terminal domain-like"/>
    <property type="match status" value="1"/>
</dbReference>
<keyword evidence="2" id="KW-0378">Hydrolase</keyword>
<keyword evidence="6" id="KW-1185">Reference proteome</keyword>
<evidence type="ECO:0000313" key="6">
    <source>
        <dbReference type="Proteomes" id="UP000570361"/>
    </source>
</evidence>
<dbReference type="InterPro" id="IPR029000">
    <property type="entry name" value="Cyclophilin-like_dom_sf"/>
</dbReference>
<evidence type="ECO:0000256" key="3">
    <source>
        <dbReference type="ARBA" id="ARBA00022840"/>
    </source>
</evidence>
<dbReference type="AlphaFoldDB" id="A0A7W5ATI5"/>
<reference evidence="5 6" key="1">
    <citation type="submission" date="2020-08" db="EMBL/GenBank/DDBJ databases">
        <title>Genomic Encyclopedia of Type Strains, Phase III (KMG-III): the genomes of soil and plant-associated and newly described type strains.</title>
        <authorList>
            <person name="Whitman W."/>
        </authorList>
    </citation>
    <scope>NUCLEOTIDE SEQUENCE [LARGE SCALE GENOMIC DNA]</scope>
    <source>
        <strain evidence="5 6">CECT 5862</strain>
    </source>
</reference>
<dbReference type="RefSeq" id="WP_183596595.1">
    <property type="nucleotide sequence ID" value="NZ_JACHXK010000001.1"/>
</dbReference>
<dbReference type="SUPFAM" id="SSF50891">
    <property type="entry name" value="Cyclophilin-like"/>
    <property type="match status" value="1"/>
</dbReference>
<dbReference type="PANTHER" id="PTHR34698">
    <property type="entry name" value="5-OXOPROLINASE SUBUNIT B"/>
    <property type="match status" value="1"/>
</dbReference>
<gene>
    <name evidence="5" type="ORF">FHS18_000523</name>
</gene>
<dbReference type="EMBL" id="JACHXK010000001">
    <property type="protein sequence ID" value="MBB3108495.1"/>
    <property type="molecule type" value="Genomic_DNA"/>
</dbReference>
<dbReference type="Gene3D" id="2.40.100.10">
    <property type="entry name" value="Cyclophilin-like"/>
    <property type="match status" value="1"/>
</dbReference>
<protein>
    <submittedName>
        <fullName evidence="5">Inhibitor of KinA</fullName>
    </submittedName>
</protein>
<keyword evidence="3" id="KW-0067">ATP-binding</keyword>
<feature type="domain" description="Carboxyltransferase" evidence="4">
    <location>
        <begin position="20"/>
        <end position="234"/>
    </location>
</feature>
<evidence type="ECO:0000313" key="5">
    <source>
        <dbReference type="EMBL" id="MBB3108495.1"/>
    </source>
</evidence>
<dbReference type="PANTHER" id="PTHR34698:SF2">
    <property type="entry name" value="5-OXOPROLINASE SUBUNIT B"/>
    <property type="match status" value="1"/>
</dbReference>
<dbReference type="GO" id="GO:0005524">
    <property type="term" value="F:ATP binding"/>
    <property type="evidence" value="ECO:0007669"/>
    <property type="project" value="UniProtKB-KW"/>
</dbReference>
<evidence type="ECO:0000256" key="2">
    <source>
        <dbReference type="ARBA" id="ARBA00022801"/>
    </source>
</evidence>
<dbReference type="InterPro" id="IPR003833">
    <property type="entry name" value="CT_C_D"/>
</dbReference>
<keyword evidence="1" id="KW-0547">Nucleotide-binding</keyword>
<evidence type="ECO:0000256" key="1">
    <source>
        <dbReference type="ARBA" id="ARBA00022741"/>
    </source>
</evidence>
<comment type="caution">
    <text evidence="5">The sequence shown here is derived from an EMBL/GenBank/DDBJ whole genome shotgun (WGS) entry which is preliminary data.</text>
</comment>
<dbReference type="GO" id="GO:0016787">
    <property type="term" value="F:hydrolase activity"/>
    <property type="evidence" value="ECO:0007669"/>
    <property type="project" value="UniProtKB-KW"/>
</dbReference>